<dbReference type="Gene3D" id="3.90.180.10">
    <property type="entry name" value="Medium-chain alcohol dehydrogenases, catalytic domain"/>
    <property type="match status" value="1"/>
</dbReference>
<dbReference type="CDD" id="cd08260">
    <property type="entry name" value="Zn_ADH6"/>
    <property type="match status" value="1"/>
</dbReference>
<evidence type="ECO:0000256" key="6">
    <source>
        <dbReference type="ARBA" id="ARBA00037908"/>
    </source>
</evidence>
<keyword evidence="15" id="KW-1185">Reference proteome</keyword>
<organism evidence="14 15">
    <name type="scientific">Streptomyces regalis</name>
    <dbReference type="NCBI Taxonomy" id="68262"/>
    <lineage>
        <taxon>Bacteria</taxon>
        <taxon>Bacillati</taxon>
        <taxon>Actinomycetota</taxon>
        <taxon>Actinomycetes</taxon>
        <taxon>Kitasatosporales</taxon>
        <taxon>Streptomycetaceae</taxon>
        <taxon>Streptomyces</taxon>
    </lineage>
</organism>
<feature type="domain" description="Enoyl reductase (ER)" evidence="13">
    <location>
        <begin position="10"/>
        <end position="343"/>
    </location>
</feature>
<evidence type="ECO:0000259" key="13">
    <source>
        <dbReference type="SMART" id="SM00829"/>
    </source>
</evidence>
<keyword evidence="2 12" id="KW-0479">Metal-binding</keyword>
<comment type="pathway">
    <text evidence="6">Metabolic intermediate biosynthesis; 2-deoxystreptamine biosynthesis; 2-deoxystreptamine from D-glucose 6-phosphate: step 3/4.</text>
</comment>
<name>A0A117MMS8_9ACTN</name>
<gene>
    <name evidence="14" type="ORF">ADL12_33905</name>
</gene>
<dbReference type="RefSeq" id="WP_062709314.1">
    <property type="nucleotide sequence ID" value="NZ_LLZG01000365.1"/>
</dbReference>
<dbReference type="PANTHER" id="PTHR43401">
    <property type="entry name" value="L-THREONINE 3-DEHYDROGENASE"/>
    <property type="match status" value="1"/>
</dbReference>
<dbReference type="InterPro" id="IPR036291">
    <property type="entry name" value="NAD(P)-bd_dom_sf"/>
</dbReference>
<dbReference type="GO" id="GO:0008270">
    <property type="term" value="F:zinc ion binding"/>
    <property type="evidence" value="ECO:0007669"/>
    <property type="project" value="InterPro"/>
</dbReference>
<evidence type="ECO:0000256" key="11">
    <source>
        <dbReference type="ARBA" id="ARBA00049085"/>
    </source>
</evidence>
<dbReference type="OrthoDB" id="5295340at2"/>
<dbReference type="AlphaFoldDB" id="A0A117MMS8"/>
<evidence type="ECO:0000256" key="3">
    <source>
        <dbReference type="ARBA" id="ARBA00022833"/>
    </source>
</evidence>
<dbReference type="InterPro" id="IPR002328">
    <property type="entry name" value="ADH_Zn_CS"/>
</dbReference>
<protein>
    <recommendedName>
        <fullName evidence="9">2-deoxy-scyllo-inosamine dehydrogenase</fullName>
        <ecNumber evidence="8">1.1.1.329</ecNumber>
    </recommendedName>
</protein>
<comment type="caution">
    <text evidence="14">The sequence shown here is derived from an EMBL/GenBank/DDBJ whole genome shotgun (WGS) entry which is preliminary data.</text>
</comment>
<evidence type="ECO:0000256" key="4">
    <source>
        <dbReference type="ARBA" id="ARBA00023002"/>
    </source>
</evidence>
<dbReference type="InterPro" id="IPR011032">
    <property type="entry name" value="GroES-like_sf"/>
</dbReference>
<evidence type="ECO:0000256" key="7">
    <source>
        <dbReference type="ARBA" id="ARBA00038004"/>
    </source>
</evidence>
<dbReference type="PROSITE" id="PS00059">
    <property type="entry name" value="ADH_ZINC"/>
    <property type="match status" value="1"/>
</dbReference>
<dbReference type="PANTHER" id="PTHR43401:SF5">
    <property type="entry name" value="ALCOHOL DEHYDROGENASE-RELATED"/>
    <property type="match status" value="1"/>
</dbReference>
<proteinExistence type="inferred from homology"/>
<keyword evidence="4" id="KW-0560">Oxidoreductase</keyword>
<dbReference type="EMBL" id="LLZG01000365">
    <property type="protein sequence ID" value="KUL25914.1"/>
    <property type="molecule type" value="Genomic_DNA"/>
</dbReference>
<evidence type="ECO:0000256" key="9">
    <source>
        <dbReference type="ARBA" id="ARBA00039387"/>
    </source>
</evidence>
<comment type="catalytic activity">
    <reaction evidence="10">
        <text>2-deoxy-scyllo-inosamine + NAD(+) = 3-amino-2,3-dideoxy-scyllo-inosose + NADH + H(+)</text>
        <dbReference type="Rhea" id="RHEA:33883"/>
        <dbReference type="ChEBI" id="CHEBI:15378"/>
        <dbReference type="ChEBI" id="CHEBI:57540"/>
        <dbReference type="ChEBI" id="CHEBI:57945"/>
        <dbReference type="ChEBI" id="CHEBI:65002"/>
        <dbReference type="ChEBI" id="CHEBI:65003"/>
        <dbReference type="EC" id="1.1.1.329"/>
    </reaction>
</comment>
<dbReference type="Pfam" id="PF00107">
    <property type="entry name" value="ADH_zinc_N"/>
    <property type="match status" value="1"/>
</dbReference>
<dbReference type="EC" id="1.1.1.329" evidence="8"/>
<dbReference type="Proteomes" id="UP000053923">
    <property type="component" value="Unassembled WGS sequence"/>
</dbReference>
<comment type="cofactor">
    <cofactor evidence="1 12">
        <name>Zn(2+)</name>
        <dbReference type="ChEBI" id="CHEBI:29105"/>
    </cofactor>
</comment>
<comment type="function">
    <text evidence="5">Catalyzes the oxidation of 2-deoxy-scyllo-inosamine (DOIA) with NAD(+) or NADP(+), forming 3-amino-2,3-dideoxy-scyllo-inosose (amino-DOI).</text>
</comment>
<evidence type="ECO:0000256" key="2">
    <source>
        <dbReference type="ARBA" id="ARBA00022723"/>
    </source>
</evidence>
<dbReference type="SUPFAM" id="SSF51735">
    <property type="entry name" value="NAD(P)-binding Rossmann-fold domains"/>
    <property type="match status" value="1"/>
</dbReference>
<dbReference type="SMART" id="SM00829">
    <property type="entry name" value="PKS_ER"/>
    <property type="match status" value="1"/>
</dbReference>
<accession>A0A117MMS8</accession>
<reference evidence="15" key="1">
    <citation type="submission" date="2015-10" db="EMBL/GenBank/DDBJ databases">
        <authorList>
            <person name="Ju K.-S."/>
            <person name="Doroghazi J.R."/>
            <person name="Metcalf W.W."/>
        </authorList>
    </citation>
    <scope>NUCLEOTIDE SEQUENCE [LARGE SCALE GENOMIC DNA]</scope>
    <source>
        <strain evidence="15">NRRL 3151</strain>
    </source>
</reference>
<comment type="similarity">
    <text evidence="7">Belongs to the zinc-containing alcohol dehydrogenase family. DOIA dehydrogenase subfamily.</text>
</comment>
<dbReference type="InterPro" id="IPR020843">
    <property type="entry name" value="ER"/>
</dbReference>
<dbReference type="InterPro" id="IPR013154">
    <property type="entry name" value="ADH-like_N"/>
</dbReference>
<comment type="catalytic activity">
    <reaction evidence="11">
        <text>2-deoxy-scyllo-inosamine + NADP(+) = 3-amino-2,3-dideoxy-scyllo-inosose + NADPH + H(+)</text>
        <dbReference type="Rhea" id="RHEA:33879"/>
        <dbReference type="ChEBI" id="CHEBI:15378"/>
        <dbReference type="ChEBI" id="CHEBI:57783"/>
        <dbReference type="ChEBI" id="CHEBI:58349"/>
        <dbReference type="ChEBI" id="CHEBI:65002"/>
        <dbReference type="ChEBI" id="CHEBI:65003"/>
        <dbReference type="EC" id="1.1.1.329"/>
    </reaction>
</comment>
<evidence type="ECO:0000313" key="14">
    <source>
        <dbReference type="EMBL" id="KUL25914.1"/>
    </source>
</evidence>
<dbReference type="Pfam" id="PF08240">
    <property type="entry name" value="ADH_N"/>
    <property type="match status" value="1"/>
</dbReference>
<evidence type="ECO:0000256" key="5">
    <source>
        <dbReference type="ARBA" id="ARBA00037678"/>
    </source>
</evidence>
<evidence type="ECO:0000313" key="15">
    <source>
        <dbReference type="Proteomes" id="UP000053923"/>
    </source>
</evidence>
<evidence type="ECO:0000256" key="10">
    <source>
        <dbReference type="ARBA" id="ARBA00048685"/>
    </source>
</evidence>
<dbReference type="InterPro" id="IPR013149">
    <property type="entry name" value="ADH-like_C"/>
</dbReference>
<evidence type="ECO:0000256" key="8">
    <source>
        <dbReference type="ARBA" id="ARBA00039102"/>
    </source>
</evidence>
<sequence>MRAVVFERYGEAAEVREVPDPHPAAHGVTVRVEATGLCRSDWHGWQGHDPDITLPHVPGHELAGVVEAVGDRVTRWVPGDRVTAPFVCACGSCGACAAGDQQVCERQTQPGFTHWGSFAQYVALDHADVNLVAVPEEMSFATAASLGCRFATAFRAVVQQGRVAAGEWVAVHGCGGVGLSAVMIAAASGARVVAVDVSPQALDLARKFGAVQCLDASGTPDTAAAVRDLTDGGAHLSLDALGSPTTCAASVNGLRRRGRHVQVGLLPSTSGTTPVPMARAIALELELLGSHGMAAHTYPPMLELVRAGVLRPDLLVTSTIPLDAVPSALTALGTAPGAGVTVIEPWS</sequence>
<dbReference type="GO" id="GO:0016491">
    <property type="term" value="F:oxidoreductase activity"/>
    <property type="evidence" value="ECO:0007669"/>
    <property type="project" value="UniProtKB-KW"/>
</dbReference>
<dbReference type="InterPro" id="IPR050129">
    <property type="entry name" value="Zn_alcohol_dh"/>
</dbReference>
<evidence type="ECO:0000256" key="12">
    <source>
        <dbReference type="RuleBase" id="RU361277"/>
    </source>
</evidence>
<dbReference type="SUPFAM" id="SSF50129">
    <property type="entry name" value="GroES-like"/>
    <property type="match status" value="1"/>
</dbReference>
<keyword evidence="3 12" id="KW-0862">Zinc</keyword>
<evidence type="ECO:0000256" key="1">
    <source>
        <dbReference type="ARBA" id="ARBA00001947"/>
    </source>
</evidence>